<accession>A0A4D6HFX5</accession>
<dbReference type="GO" id="GO:0005524">
    <property type="term" value="F:ATP binding"/>
    <property type="evidence" value="ECO:0007669"/>
    <property type="project" value="UniProtKB-KW"/>
</dbReference>
<dbReference type="SUPFAM" id="SSF52540">
    <property type="entry name" value="P-loop containing nucleoside triphosphate hydrolases"/>
    <property type="match status" value="1"/>
</dbReference>
<keyword evidence="2" id="KW-0067">ATP-binding</keyword>
<dbReference type="PANTHER" id="PTHR43637">
    <property type="entry name" value="UPF0273 PROTEIN TM_0370"/>
    <property type="match status" value="1"/>
</dbReference>
<dbReference type="Pfam" id="PF23442">
    <property type="entry name" value="DUF7125"/>
    <property type="match status" value="1"/>
</dbReference>
<dbReference type="PANTHER" id="PTHR43637:SF2">
    <property type="entry name" value="PROTEIN GVPD 1"/>
    <property type="match status" value="1"/>
</dbReference>
<dbReference type="InterPro" id="IPR055549">
    <property type="entry name" value="DUF7125"/>
</dbReference>
<evidence type="ECO:0000313" key="3">
    <source>
        <dbReference type="EMBL" id="QCC52425.1"/>
    </source>
</evidence>
<dbReference type="KEGG" id="hsn:DV733_14815"/>
<reference evidence="3 4" key="1">
    <citation type="journal article" date="2019" name="Nat. Commun.">
        <title>A new type of DNA phosphorothioation-based antiviral system in archaea.</title>
        <authorList>
            <person name="Xiong L."/>
            <person name="Liu S."/>
            <person name="Chen S."/>
            <person name="Xiao Y."/>
            <person name="Zhu B."/>
            <person name="Gao Y."/>
            <person name="Zhang Y."/>
            <person name="Chen B."/>
            <person name="Luo J."/>
            <person name="Deng Z."/>
            <person name="Chen X."/>
            <person name="Wang L."/>
            <person name="Chen S."/>
        </authorList>
    </citation>
    <scope>NUCLEOTIDE SEQUENCE [LARGE SCALE GENOMIC DNA]</scope>
    <source>
        <strain evidence="3 4">CBA1105</strain>
    </source>
</reference>
<sequence>MGEKLSTGVPTLDRRLNGGLNPGDLMAIVTAPATQSHALIAQMMRERSTLYLTTLRSASAIESDFDVLADSESAVIVEDVASGVSMENEFLHELTGSRTYSVASLTDDGMLDDVYEAVQRIDDPGNVVVDPTNPLERTADRKAYQEVLDALKTRLMETGSVGVLHCITHDDPPVFRETTLMVADVVWELDVRAVANGDVEFQLRIPKNRRGNAVLEEITLLIDQQRVYVDDSRNI</sequence>
<evidence type="ECO:0000256" key="2">
    <source>
        <dbReference type="ARBA" id="ARBA00022840"/>
    </source>
</evidence>
<name>A0A4D6HFX5_9EURY</name>
<evidence type="ECO:0000313" key="4">
    <source>
        <dbReference type="Proteomes" id="UP000296706"/>
    </source>
</evidence>
<dbReference type="Gene3D" id="3.40.50.300">
    <property type="entry name" value="P-loop containing nucleotide triphosphate hydrolases"/>
    <property type="match status" value="1"/>
</dbReference>
<protein>
    <submittedName>
        <fullName evidence="3">Uncharacterized protein</fullName>
    </submittedName>
</protein>
<dbReference type="InterPro" id="IPR027417">
    <property type="entry name" value="P-loop_NTPase"/>
</dbReference>
<dbReference type="EMBL" id="CP031310">
    <property type="protein sequence ID" value="QCC52425.1"/>
    <property type="molecule type" value="Genomic_DNA"/>
</dbReference>
<organism evidence="3 4">
    <name type="scientific">Halapricum salinum</name>
    <dbReference type="NCBI Taxonomy" id="1457250"/>
    <lineage>
        <taxon>Archaea</taxon>
        <taxon>Methanobacteriati</taxon>
        <taxon>Methanobacteriota</taxon>
        <taxon>Stenosarchaea group</taxon>
        <taxon>Halobacteria</taxon>
        <taxon>Halobacteriales</taxon>
        <taxon>Haloarculaceae</taxon>
        <taxon>Halapricum</taxon>
    </lineage>
</organism>
<dbReference type="Proteomes" id="UP000296706">
    <property type="component" value="Chromosome"/>
</dbReference>
<gene>
    <name evidence="3" type="ORF">DV733_14815</name>
</gene>
<proteinExistence type="predicted"/>
<keyword evidence="4" id="KW-1185">Reference proteome</keyword>
<keyword evidence="1" id="KW-0547">Nucleotide-binding</keyword>
<evidence type="ECO:0000256" key="1">
    <source>
        <dbReference type="ARBA" id="ARBA00022741"/>
    </source>
</evidence>
<dbReference type="AlphaFoldDB" id="A0A4D6HFX5"/>